<evidence type="ECO:0000256" key="1">
    <source>
        <dbReference type="SAM" id="Phobius"/>
    </source>
</evidence>
<sequence>MSGRQKRLKAELALGSASCLAFVIGVAAWIATADVALESKGGLVALWWGCLIAGAALGVGAFRIEDDSEDAHYLSSIVAGIRREWRHTSVRH</sequence>
<evidence type="ECO:0000313" key="3">
    <source>
        <dbReference type="Proteomes" id="UP001164390"/>
    </source>
</evidence>
<protein>
    <submittedName>
        <fullName evidence="2">Uncharacterized protein</fullName>
    </submittedName>
</protein>
<dbReference type="EMBL" id="CP094970">
    <property type="protein sequence ID" value="UYM05371.1"/>
    <property type="molecule type" value="Genomic_DNA"/>
</dbReference>
<dbReference type="Proteomes" id="UP001164390">
    <property type="component" value="Chromosome"/>
</dbReference>
<organism evidence="2 3">
    <name type="scientific">Solicola gregarius</name>
    <dbReference type="NCBI Taxonomy" id="2908642"/>
    <lineage>
        <taxon>Bacteria</taxon>
        <taxon>Bacillati</taxon>
        <taxon>Actinomycetota</taxon>
        <taxon>Actinomycetes</taxon>
        <taxon>Propionibacteriales</taxon>
        <taxon>Nocardioidaceae</taxon>
        <taxon>Solicola</taxon>
    </lineage>
</organism>
<reference evidence="2" key="1">
    <citation type="submission" date="2022-01" db="EMBL/GenBank/DDBJ databases">
        <title>Nocardioidaceae gen. sp. A5X3R13.</title>
        <authorList>
            <person name="Lopez Marin M.A."/>
            <person name="Uhlik O."/>
        </authorList>
    </citation>
    <scope>NUCLEOTIDE SEQUENCE</scope>
    <source>
        <strain evidence="2">A5X3R13</strain>
    </source>
</reference>
<accession>A0AA46THF0</accession>
<keyword evidence="1" id="KW-1133">Transmembrane helix</keyword>
<name>A0AA46THF0_9ACTN</name>
<feature type="transmembrane region" description="Helical" evidence="1">
    <location>
        <begin position="44"/>
        <end position="64"/>
    </location>
</feature>
<evidence type="ECO:0000313" key="2">
    <source>
        <dbReference type="EMBL" id="UYM05371.1"/>
    </source>
</evidence>
<proteinExistence type="predicted"/>
<keyword evidence="1" id="KW-0472">Membrane</keyword>
<dbReference type="RefSeq" id="WP_271634200.1">
    <property type="nucleotide sequence ID" value="NZ_CP094970.1"/>
</dbReference>
<feature type="transmembrane region" description="Helical" evidence="1">
    <location>
        <begin position="12"/>
        <end position="32"/>
    </location>
</feature>
<dbReference type="AlphaFoldDB" id="A0AA46THF0"/>
<keyword evidence="1" id="KW-0812">Transmembrane</keyword>
<gene>
    <name evidence="2" type="ORF">L0C25_23155</name>
</gene>
<keyword evidence="3" id="KW-1185">Reference proteome</keyword>
<dbReference type="KEGG" id="sgrg:L0C25_23155"/>